<evidence type="ECO:0000313" key="8">
    <source>
        <dbReference type="EMBL" id="MDN7024233.1"/>
    </source>
</evidence>
<organism evidence="8 9">
    <name type="scientific">Methanoculleus frigidifontis</name>
    <dbReference type="NCBI Taxonomy" id="2584085"/>
    <lineage>
        <taxon>Archaea</taxon>
        <taxon>Methanobacteriati</taxon>
        <taxon>Methanobacteriota</taxon>
        <taxon>Stenosarchaea group</taxon>
        <taxon>Methanomicrobia</taxon>
        <taxon>Methanomicrobiales</taxon>
        <taxon>Methanomicrobiaceae</taxon>
        <taxon>Methanoculleus</taxon>
    </lineage>
</organism>
<feature type="transmembrane region" description="Helical" evidence="7">
    <location>
        <begin position="201"/>
        <end position="222"/>
    </location>
</feature>
<keyword evidence="3" id="KW-1003">Cell membrane</keyword>
<keyword evidence="5 7" id="KW-1133">Transmembrane helix</keyword>
<evidence type="ECO:0000256" key="7">
    <source>
        <dbReference type="RuleBase" id="RU362048"/>
    </source>
</evidence>
<protein>
    <recommendedName>
        <fullName evidence="7">UPF0056 membrane protein</fullName>
    </recommendedName>
</protein>
<feature type="transmembrane region" description="Helical" evidence="7">
    <location>
        <begin position="57"/>
        <end position="77"/>
    </location>
</feature>
<comment type="similarity">
    <text evidence="2 7">Belongs to the UPF0056 (MarC) family.</text>
</comment>
<proteinExistence type="inferred from homology"/>
<sequence length="243" mass="25533">MRSKRFSVLSGSRFHMEQVSFFIAFFAALFAIANPIGNVPFFIMYTADLSSGRIHHAVAILLGPVIFATILLCMFFGSSVVSFFGISLPAFQIAGAIILITIAMSMISGTHTERVHAATSSSSDITPWKAAEVFVPTVLAPLVIPIYVGAATITASVLYGHQAIADGLLVTAIGVVAIVCLLIVVCNLVSDALMRVLGKQGLEIVVRVFGIILLGIAVQMFAEDAGDMAATFIQTHLSGGAGA</sequence>
<feature type="transmembrane region" description="Helical" evidence="7">
    <location>
        <begin position="20"/>
        <end position="45"/>
    </location>
</feature>
<accession>A0ABT8M8H2</accession>
<evidence type="ECO:0000256" key="6">
    <source>
        <dbReference type="ARBA" id="ARBA00023136"/>
    </source>
</evidence>
<evidence type="ECO:0000256" key="4">
    <source>
        <dbReference type="ARBA" id="ARBA00022692"/>
    </source>
</evidence>
<comment type="subcellular location">
    <subcellularLocation>
        <location evidence="1 7">Cell membrane</location>
        <topology evidence="1 7">Multi-pass membrane protein</topology>
    </subcellularLocation>
</comment>
<dbReference type="PANTHER" id="PTHR33508:SF1">
    <property type="entry name" value="UPF0056 MEMBRANE PROTEIN YHCE"/>
    <property type="match status" value="1"/>
</dbReference>
<dbReference type="EMBL" id="VCYH01000003">
    <property type="protein sequence ID" value="MDN7024233.1"/>
    <property type="molecule type" value="Genomic_DNA"/>
</dbReference>
<gene>
    <name evidence="8" type="ORF">FGU65_04900</name>
</gene>
<comment type="caution">
    <text evidence="8">The sequence shown here is derived from an EMBL/GenBank/DDBJ whole genome shotgun (WGS) entry which is preliminary data.</text>
</comment>
<dbReference type="PANTHER" id="PTHR33508">
    <property type="entry name" value="UPF0056 MEMBRANE PROTEIN YHCE"/>
    <property type="match status" value="1"/>
</dbReference>
<feature type="transmembrane region" description="Helical" evidence="7">
    <location>
        <begin position="138"/>
        <end position="161"/>
    </location>
</feature>
<dbReference type="Proteomes" id="UP001168338">
    <property type="component" value="Unassembled WGS sequence"/>
</dbReference>
<evidence type="ECO:0000313" key="9">
    <source>
        <dbReference type="Proteomes" id="UP001168338"/>
    </source>
</evidence>
<feature type="transmembrane region" description="Helical" evidence="7">
    <location>
        <begin position="83"/>
        <end position="104"/>
    </location>
</feature>
<dbReference type="Pfam" id="PF01914">
    <property type="entry name" value="MarC"/>
    <property type="match status" value="1"/>
</dbReference>
<dbReference type="InterPro" id="IPR002771">
    <property type="entry name" value="Multi_antbiot-R_MarC"/>
</dbReference>
<evidence type="ECO:0000256" key="5">
    <source>
        <dbReference type="ARBA" id="ARBA00022989"/>
    </source>
</evidence>
<keyword evidence="4 7" id="KW-0812">Transmembrane</keyword>
<evidence type="ECO:0000256" key="3">
    <source>
        <dbReference type="ARBA" id="ARBA00022475"/>
    </source>
</evidence>
<name>A0ABT8M8H2_9EURY</name>
<reference evidence="8" key="1">
    <citation type="submission" date="2019-05" db="EMBL/GenBank/DDBJ databases">
        <title>Methanoculleus sp. FWC-SCC1, a methanogenic archaeon isolated from deep marine cold seep.</title>
        <authorList>
            <person name="Chen Y.-W."/>
            <person name="Chen S.-C."/>
            <person name="Teng N.-H."/>
            <person name="Lai M.-C."/>
        </authorList>
    </citation>
    <scope>NUCLEOTIDE SEQUENCE</scope>
    <source>
        <strain evidence="8">FWC-SCC1</strain>
    </source>
</reference>
<evidence type="ECO:0000256" key="1">
    <source>
        <dbReference type="ARBA" id="ARBA00004651"/>
    </source>
</evidence>
<evidence type="ECO:0000256" key="2">
    <source>
        <dbReference type="ARBA" id="ARBA00009784"/>
    </source>
</evidence>
<dbReference type="NCBIfam" id="TIGR00427">
    <property type="entry name" value="NAAT family transporter"/>
    <property type="match status" value="1"/>
</dbReference>
<keyword evidence="9" id="KW-1185">Reference proteome</keyword>
<keyword evidence="6 7" id="KW-0472">Membrane</keyword>
<feature type="transmembrane region" description="Helical" evidence="7">
    <location>
        <begin position="167"/>
        <end position="189"/>
    </location>
</feature>